<proteinExistence type="predicted"/>
<feature type="region of interest" description="Disordered" evidence="1">
    <location>
        <begin position="19"/>
        <end position="49"/>
    </location>
</feature>
<evidence type="ECO:0000313" key="3">
    <source>
        <dbReference type="Proteomes" id="UP000197138"/>
    </source>
</evidence>
<protein>
    <submittedName>
        <fullName evidence="2">Uncharacterized protein</fullName>
    </submittedName>
</protein>
<organism evidence="2 3">
    <name type="scientific">Punica granatum</name>
    <name type="common">Pomegranate</name>
    <dbReference type="NCBI Taxonomy" id="22663"/>
    <lineage>
        <taxon>Eukaryota</taxon>
        <taxon>Viridiplantae</taxon>
        <taxon>Streptophyta</taxon>
        <taxon>Embryophyta</taxon>
        <taxon>Tracheophyta</taxon>
        <taxon>Spermatophyta</taxon>
        <taxon>Magnoliopsida</taxon>
        <taxon>eudicotyledons</taxon>
        <taxon>Gunneridae</taxon>
        <taxon>Pentapetalae</taxon>
        <taxon>rosids</taxon>
        <taxon>malvids</taxon>
        <taxon>Myrtales</taxon>
        <taxon>Lythraceae</taxon>
        <taxon>Punica</taxon>
    </lineage>
</organism>
<comment type="caution">
    <text evidence="2">The sequence shown here is derived from an EMBL/GenBank/DDBJ whole genome shotgun (WGS) entry which is preliminary data.</text>
</comment>
<feature type="region of interest" description="Disordered" evidence="1">
    <location>
        <begin position="102"/>
        <end position="128"/>
    </location>
</feature>
<feature type="compositionally biased region" description="Pro residues" evidence="1">
    <location>
        <begin position="110"/>
        <end position="128"/>
    </location>
</feature>
<sequence length="128" mass="13452">MPFIRHLFVDEEAATAMDISASDLRGRSCQGRPGGRSGPPPPPRFGCRVFPLPSSDQLSSSPIGYAGGSGGSPSRLFDGAVCLKWFGRTADSFQPALVWPMQPHGCPSASAPPPSRPTKPPPSKGCDF</sequence>
<dbReference type="Proteomes" id="UP000197138">
    <property type="component" value="Unassembled WGS sequence"/>
</dbReference>
<dbReference type="AlphaFoldDB" id="A0A218WPU0"/>
<name>A0A218WPU0_PUNGR</name>
<reference evidence="3" key="1">
    <citation type="journal article" date="2017" name="Plant J.">
        <title>The pomegranate (Punica granatum L.) genome and the genomics of punicalagin biosynthesis.</title>
        <authorList>
            <person name="Qin G."/>
            <person name="Xu C."/>
            <person name="Ming R."/>
            <person name="Tang H."/>
            <person name="Guyot R."/>
            <person name="Kramer E.M."/>
            <person name="Hu Y."/>
            <person name="Yi X."/>
            <person name="Qi Y."/>
            <person name="Xu X."/>
            <person name="Gao Z."/>
            <person name="Pan H."/>
            <person name="Jian J."/>
            <person name="Tian Y."/>
            <person name="Yue Z."/>
            <person name="Xu Y."/>
        </authorList>
    </citation>
    <scope>NUCLEOTIDE SEQUENCE [LARGE SCALE GENOMIC DNA]</scope>
    <source>
        <strain evidence="3">cv. Dabenzi</strain>
    </source>
</reference>
<evidence type="ECO:0000256" key="1">
    <source>
        <dbReference type="SAM" id="MobiDB-lite"/>
    </source>
</evidence>
<accession>A0A218WPU0</accession>
<evidence type="ECO:0000313" key="2">
    <source>
        <dbReference type="EMBL" id="OWM74012.1"/>
    </source>
</evidence>
<dbReference type="EMBL" id="MTKT01003937">
    <property type="protein sequence ID" value="OWM74012.1"/>
    <property type="molecule type" value="Genomic_DNA"/>
</dbReference>
<gene>
    <name evidence="2" type="ORF">CDL15_Pgr022283</name>
</gene>